<feature type="compositionally biased region" description="Basic and acidic residues" evidence="9">
    <location>
        <begin position="803"/>
        <end position="819"/>
    </location>
</feature>
<feature type="domain" description="PH" evidence="10">
    <location>
        <begin position="253"/>
        <end position="336"/>
    </location>
</feature>
<dbReference type="GO" id="GO:0006869">
    <property type="term" value="P:lipid transport"/>
    <property type="evidence" value="ECO:0007669"/>
    <property type="project" value="UniProtKB-KW"/>
</dbReference>
<dbReference type="GO" id="GO:0097038">
    <property type="term" value="C:perinuclear endoplasmic reticulum"/>
    <property type="evidence" value="ECO:0007669"/>
    <property type="project" value="TreeGrafter"/>
</dbReference>
<feature type="region of interest" description="Disordered" evidence="9">
    <location>
        <begin position="907"/>
        <end position="931"/>
    </location>
</feature>
<evidence type="ECO:0000313" key="12">
    <source>
        <dbReference type="Proteomes" id="UP000265140"/>
    </source>
</evidence>
<dbReference type="Gene3D" id="3.30.70.3490">
    <property type="match status" value="1"/>
</dbReference>
<proteinExistence type="inferred from homology"/>
<dbReference type="Ensembl" id="ENSELUT00000078239.2">
    <property type="protein sequence ID" value="ENSELUP00000062297.1"/>
    <property type="gene ID" value="ENSELUG00000013634.3"/>
</dbReference>
<keyword evidence="3 7" id="KW-0445">Lipid transport</keyword>
<evidence type="ECO:0000313" key="11">
    <source>
        <dbReference type="Ensembl" id="ENSELUP00000062297.1"/>
    </source>
</evidence>
<evidence type="ECO:0000256" key="8">
    <source>
        <dbReference type="SAM" id="Coils"/>
    </source>
</evidence>
<dbReference type="FunFam" id="2.30.29.30:FF:000231">
    <property type="entry name" value="Oxysterol-binding protein"/>
    <property type="match status" value="1"/>
</dbReference>
<keyword evidence="8" id="KW-0175">Coiled coil</keyword>
<reference evidence="11" key="2">
    <citation type="submission" date="2020-02" db="EMBL/GenBank/DDBJ databases">
        <title>Esox lucius (northern pike) genome, fEsoLuc1, primary haplotype.</title>
        <authorList>
            <person name="Myers G."/>
            <person name="Karagic N."/>
            <person name="Meyer A."/>
            <person name="Pippel M."/>
            <person name="Reichard M."/>
            <person name="Winkler S."/>
            <person name="Tracey A."/>
            <person name="Sims Y."/>
            <person name="Howe K."/>
            <person name="Rhie A."/>
            <person name="Formenti G."/>
            <person name="Durbin R."/>
            <person name="Fedrigo O."/>
            <person name="Jarvis E.D."/>
        </authorList>
    </citation>
    <scope>NUCLEOTIDE SEQUENCE [LARGE SCALE GENOMIC DNA]</scope>
</reference>
<keyword evidence="2 7" id="KW-0813">Transport</keyword>
<dbReference type="GO" id="GO:0005829">
    <property type="term" value="C:cytosol"/>
    <property type="evidence" value="ECO:0007669"/>
    <property type="project" value="TreeGrafter"/>
</dbReference>
<evidence type="ECO:0000256" key="4">
    <source>
        <dbReference type="ARBA" id="ARBA00023121"/>
    </source>
</evidence>
<dbReference type="PANTHER" id="PTHR10972:SF53">
    <property type="entry name" value="OXYSTEROL-BINDING PROTEIN-RELATED PROTEIN 1"/>
    <property type="match status" value="1"/>
</dbReference>
<dbReference type="FunFam" id="2.40.160.120:FF:000005">
    <property type="entry name" value="Oxysterol-binding protein"/>
    <property type="match status" value="1"/>
</dbReference>
<dbReference type="Pfam" id="PF12796">
    <property type="entry name" value="Ank_2"/>
    <property type="match status" value="2"/>
</dbReference>
<evidence type="ECO:0000259" key="10">
    <source>
        <dbReference type="PROSITE" id="PS50003"/>
    </source>
</evidence>
<feature type="region of interest" description="Disordered" evidence="9">
    <location>
        <begin position="501"/>
        <end position="541"/>
    </location>
</feature>
<keyword evidence="5" id="KW-0040">ANK repeat</keyword>
<reference evidence="12" key="1">
    <citation type="journal article" date="2014" name="PLoS ONE">
        <title>The genome and linkage map of the northern pike (Esox lucius): conserved synteny revealed between the salmonid sister group and the Neoteleostei.</title>
        <authorList>
            <person name="Rondeau E.B."/>
            <person name="Minkley D.R."/>
            <person name="Leong J.S."/>
            <person name="Messmer A.M."/>
            <person name="Jantzen J.R."/>
            <person name="von Schalburg K.R."/>
            <person name="Lemon C."/>
            <person name="Bird N.H."/>
            <person name="Koop B.F."/>
        </authorList>
    </citation>
    <scope>NUCLEOTIDE SEQUENCE</scope>
</reference>
<evidence type="ECO:0000256" key="6">
    <source>
        <dbReference type="RuleBase" id="RU003844"/>
    </source>
</evidence>
<dbReference type="InterPro" id="IPR037239">
    <property type="entry name" value="OSBP_sf"/>
</dbReference>
<dbReference type="Pfam" id="PF01237">
    <property type="entry name" value="Oxysterol_BP"/>
    <property type="match status" value="1"/>
</dbReference>
<evidence type="ECO:0000256" key="3">
    <source>
        <dbReference type="ARBA" id="ARBA00023055"/>
    </source>
</evidence>
<dbReference type="PROSITE" id="PS01013">
    <property type="entry name" value="OSBP"/>
    <property type="match status" value="1"/>
</dbReference>
<dbReference type="GO" id="GO:0015485">
    <property type="term" value="F:cholesterol binding"/>
    <property type="evidence" value="ECO:0007669"/>
    <property type="project" value="TreeGrafter"/>
</dbReference>
<dbReference type="SUPFAM" id="SSF48403">
    <property type="entry name" value="Ankyrin repeat"/>
    <property type="match status" value="1"/>
</dbReference>
<dbReference type="PANTHER" id="PTHR10972">
    <property type="entry name" value="OXYSTEROL-BINDING PROTEIN-RELATED"/>
    <property type="match status" value="1"/>
</dbReference>
<dbReference type="AlphaFoldDB" id="A0A6Q2YA83"/>
<gene>
    <name evidence="11" type="primary">OSBPL1A</name>
</gene>
<dbReference type="Gene3D" id="2.30.29.30">
    <property type="entry name" value="Pleckstrin-homology domain (PH domain)/Phosphotyrosine-binding domain (PTB)"/>
    <property type="match status" value="1"/>
</dbReference>
<evidence type="ECO:0000256" key="9">
    <source>
        <dbReference type="SAM" id="MobiDB-lite"/>
    </source>
</evidence>
<keyword evidence="12" id="KW-1185">Reference proteome</keyword>
<dbReference type="SUPFAM" id="SSF50729">
    <property type="entry name" value="PH domain-like"/>
    <property type="match status" value="1"/>
</dbReference>
<dbReference type="Bgee" id="ENSELUG00000013634">
    <property type="expression patterns" value="Expressed in head kidney and 15 other cell types or tissues"/>
</dbReference>
<evidence type="ECO:0000256" key="2">
    <source>
        <dbReference type="ARBA" id="ARBA00022448"/>
    </source>
</evidence>
<feature type="repeat" description="ANK" evidence="5">
    <location>
        <begin position="48"/>
        <end position="80"/>
    </location>
</feature>
<dbReference type="FunFam" id="1.25.40.20:FF:000094">
    <property type="entry name" value="Oxysterol-binding protein"/>
    <property type="match status" value="1"/>
</dbReference>
<feature type="region of interest" description="Disordered" evidence="9">
    <location>
        <begin position="803"/>
        <end position="832"/>
    </location>
</feature>
<evidence type="ECO:0000256" key="7">
    <source>
        <dbReference type="RuleBase" id="RU003845"/>
    </source>
</evidence>
<dbReference type="GeneTree" id="ENSGT00940000155295"/>
<dbReference type="InterPro" id="IPR002110">
    <property type="entry name" value="Ankyrin_rpt"/>
</dbReference>
<feature type="repeat" description="ANK" evidence="5">
    <location>
        <begin position="176"/>
        <end position="208"/>
    </location>
</feature>
<dbReference type="Gene3D" id="2.40.160.120">
    <property type="match status" value="1"/>
</dbReference>
<accession>A0A6Q2YA83</accession>
<dbReference type="InterPro" id="IPR018494">
    <property type="entry name" value="Oxysterol-bd_CS"/>
</dbReference>
<dbReference type="GO" id="GO:0005886">
    <property type="term" value="C:plasma membrane"/>
    <property type="evidence" value="ECO:0007669"/>
    <property type="project" value="TreeGrafter"/>
</dbReference>
<dbReference type="PROSITE" id="PS50088">
    <property type="entry name" value="ANK_REPEAT"/>
    <property type="match status" value="3"/>
</dbReference>
<dbReference type="PROSITE" id="PS50003">
    <property type="entry name" value="PH_DOMAIN"/>
    <property type="match status" value="1"/>
</dbReference>
<dbReference type="PROSITE" id="PS50297">
    <property type="entry name" value="ANK_REP_REGION"/>
    <property type="match status" value="3"/>
</dbReference>
<dbReference type="SMART" id="SM00233">
    <property type="entry name" value="PH"/>
    <property type="match status" value="1"/>
</dbReference>
<dbReference type="SMART" id="SM00248">
    <property type="entry name" value="ANK"/>
    <property type="match status" value="4"/>
</dbReference>
<feature type="coiled-coil region" evidence="8">
    <location>
        <begin position="124"/>
        <end position="152"/>
    </location>
</feature>
<feature type="repeat" description="ANK" evidence="5">
    <location>
        <begin position="81"/>
        <end position="113"/>
    </location>
</feature>
<dbReference type="Gene3D" id="1.25.40.20">
    <property type="entry name" value="Ankyrin repeat-containing domain"/>
    <property type="match status" value="2"/>
</dbReference>
<comment type="similarity">
    <text evidence="1 6">Belongs to the OSBP family.</text>
</comment>
<protein>
    <recommendedName>
        <fullName evidence="7">Oxysterol-binding protein</fullName>
    </recommendedName>
</protein>
<evidence type="ECO:0000256" key="5">
    <source>
        <dbReference type="PROSITE-ProRule" id="PRU00023"/>
    </source>
</evidence>
<reference evidence="11" key="4">
    <citation type="submission" date="2025-09" db="UniProtKB">
        <authorList>
            <consortium name="Ensembl"/>
        </authorList>
    </citation>
    <scope>IDENTIFICATION</scope>
</reference>
<dbReference type="Proteomes" id="UP000265140">
    <property type="component" value="Chromosome 8"/>
</dbReference>
<sequence>MEDLDPEEQFLHHARNGDLPGIQKLLMSKIKDAAKININCKGKSKSNLGWTPLHLACYFGHRAVVEELLKAGADVNLSNNVGDTPLHKAAFTGRKEVVMLLLRYDACATVINGTAQIPKDVTQNEEIKSMLEAAERTEERKLEEELLEAAREGDLSTMSQLLNRKKPPDINCCDLLGNTPLHCAAYRGQKLCALKLLKNGARNNIKNKNGKDGLTIRPLVSLKLYYVCFSLVPSTIIRPLSKQYKKSSRFFGWRYYWVVLQDGVLSWFTKQSDAAANVRRQGCKPLTQAHCLVAKDHCFFTLKCFDDSVHHFKVSPTNDPEATRKRWLDAIEEHSAYSTHYCSQDQSSEEDEEEVMSVGELTESLQSAEACHQKLEHEVSSFLSLVKEEGRLADKLPPIMLQKMRVVCELSSETCLNLSHCLSLFSRQDGVRSLKLEQEVEKTKILSEALQTLATEHHDLEQSIVKGSSPRSALSEDEFYDAVSDSESEHSLSGFETVASHSFDEEEDDKHTAQFSSKACSPTSMSQEDHHGNEEESPPNGIVKHRTSLPAPMFSRNDFSIWSILRKCIGMELSKITMPVIFNEPLSFLQRLTEYMEHTYLIHKANASTNSIERMKCVAAFAVSAVASQWERTGKPFNPLLGETYELVREDLGFRLISEQVSHHPPVSAFHAEGLKKDFVFHGSIYPKLKFWGKSVEAEPKGIITLELSKYNEAYTWTNPTCCVHNIIVGQLWIEQYGNVEVINHKTGERCCLNFKPCGLFGKELHKVEGYILDKSKKKVCSLYGKWTECMYAIDSAALETHRRTGKGTEEKKSSKQDSGEETEDTPLPETDTVEVIAGSQLLWRIAPRPANSTEMYSFTSFAMQLNELDKDMEGIIPKTDCRLRPDIRAMENGDIDLASEEKKRLEEKQRAARKTRSKSDDEWKTKWFHQGQNPHNGSQDWLFSSGYWDRNYPLLPDIY</sequence>
<dbReference type="InterPro" id="IPR036770">
    <property type="entry name" value="Ankyrin_rpt-contain_sf"/>
</dbReference>
<dbReference type="InterPro" id="IPR000648">
    <property type="entry name" value="Oxysterol-bd"/>
</dbReference>
<dbReference type="FunFam" id="3.30.70.3490:FF:000003">
    <property type="entry name" value="Oxysterol-binding protein"/>
    <property type="match status" value="1"/>
</dbReference>
<evidence type="ECO:0000256" key="1">
    <source>
        <dbReference type="ARBA" id="ARBA00008842"/>
    </source>
</evidence>
<dbReference type="InterPro" id="IPR001849">
    <property type="entry name" value="PH_domain"/>
</dbReference>
<dbReference type="SUPFAM" id="SSF144000">
    <property type="entry name" value="Oxysterol-binding protein-like"/>
    <property type="match status" value="1"/>
</dbReference>
<dbReference type="InterPro" id="IPR011993">
    <property type="entry name" value="PH-like_dom_sf"/>
</dbReference>
<reference evidence="11" key="3">
    <citation type="submission" date="2025-08" db="UniProtKB">
        <authorList>
            <consortium name="Ensembl"/>
        </authorList>
    </citation>
    <scope>IDENTIFICATION</scope>
</reference>
<organism evidence="11 12">
    <name type="scientific">Esox lucius</name>
    <name type="common">Northern pike</name>
    <dbReference type="NCBI Taxonomy" id="8010"/>
    <lineage>
        <taxon>Eukaryota</taxon>
        <taxon>Metazoa</taxon>
        <taxon>Chordata</taxon>
        <taxon>Craniata</taxon>
        <taxon>Vertebrata</taxon>
        <taxon>Euteleostomi</taxon>
        <taxon>Actinopterygii</taxon>
        <taxon>Neopterygii</taxon>
        <taxon>Teleostei</taxon>
        <taxon>Protacanthopterygii</taxon>
        <taxon>Esociformes</taxon>
        <taxon>Esocidae</taxon>
        <taxon>Esox</taxon>
    </lineage>
</organism>
<keyword evidence="4" id="KW-0446">Lipid-binding</keyword>
<name>A0A6Q2YA83_ESOLU</name>
<feature type="compositionally biased region" description="Polar residues" evidence="9">
    <location>
        <begin position="513"/>
        <end position="526"/>
    </location>
</feature>